<sequence>MTSSTLTRLSISAAFAGAIVILLSAAASGSEPRVSRANANGLRADAPQLVVPTRIEIDNQAREIRFYINGEQITVLDSVGFHGATTH</sequence>
<dbReference type="AlphaFoldDB" id="A0A4R3PYY9"/>
<evidence type="ECO:0000313" key="2">
    <source>
        <dbReference type="Proteomes" id="UP000294576"/>
    </source>
</evidence>
<dbReference type="Proteomes" id="UP000294576">
    <property type="component" value="Unassembled WGS sequence"/>
</dbReference>
<organism evidence="1 2">
    <name type="scientific">Rhizobium sullae</name>
    <name type="common">Rhizobium hedysari</name>
    <dbReference type="NCBI Taxonomy" id="50338"/>
    <lineage>
        <taxon>Bacteria</taxon>
        <taxon>Pseudomonadati</taxon>
        <taxon>Pseudomonadota</taxon>
        <taxon>Alphaproteobacteria</taxon>
        <taxon>Hyphomicrobiales</taxon>
        <taxon>Rhizobiaceae</taxon>
        <taxon>Rhizobium/Agrobacterium group</taxon>
        <taxon>Rhizobium</taxon>
    </lineage>
</organism>
<protein>
    <submittedName>
        <fullName evidence="1">Uncharacterized protein</fullName>
    </submittedName>
</protein>
<dbReference type="EMBL" id="SMBH01000011">
    <property type="protein sequence ID" value="TCU13771.1"/>
    <property type="molecule type" value="Genomic_DNA"/>
</dbReference>
<reference evidence="1 2" key="1">
    <citation type="submission" date="2019-03" db="EMBL/GenBank/DDBJ databases">
        <title>Genomic Encyclopedia of Type Strains, Phase IV (KMG-V): Genome sequencing to study the core and pangenomes of soil and plant-associated prokaryotes.</title>
        <authorList>
            <person name="Whitman W."/>
        </authorList>
    </citation>
    <scope>NUCLEOTIDE SEQUENCE [LARGE SCALE GENOMIC DNA]</scope>
    <source>
        <strain evidence="1 2">Hc14</strain>
    </source>
</reference>
<evidence type="ECO:0000313" key="1">
    <source>
        <dbReference type="EMBL" id="TCU13771.1"/>
    </source>
</evidence>
<dbReference type="RefSeq" id="WP_132565403.1">
    <property type="nucleotide sequence ID" value="NZ_SMBH01000011.1"/>
</dbReference>
<proteinExistence type="predicted"/>
<gene>
    <name evidence="1" type="ORF">EV132_111204</name>
</gene>
<comment type="caution">
    <text evidence="1">The sequence shown here is derived from an EMBL/GenBank/DDBJ whole genome shotgun (WGS) entry which is preliminary data.</text>
</comment>
<accession>A0A4R3PYY9</accession>
<name>A0A4R3PYY9_RHISU</name>